<name>A0A7J5ZB12_DISMA</name>
<evidence type="ECO:0008006" key="7">
    <source>
        <dbReference type="Google" id="ProtNLM"/>
    </source>
</evidence>
<dbReference type="InterPro" id="IPR041076">
    <property type="entry name" value="DUF5614"/>
</dbReference>
<evidence type="ECO:0000259" key="4">
    <source>
        <dbReference type="Pfam" id="PF18474"/>
    </source>
</evidence>
<evidence type="ECO:0000256" key="2">
    <source>
        <dbReference type="SAM" id="MobiDB-lite"/>
    </source>
</evidence>
<feature type="compositionally biased region" description="Acidic residues" evidence="2">
    <location>
        <begin position="201"/>
        <end position="227"/>
    </location>
</feature>
<dbReference type="PANTHER" id="PTHR13379:SF0">
    <property type="entry name" value="UPF0415 PROTEIN C7ORF25"/>
    <property type="match status" value="1"/>
</dbReference>
<evidence type="ECO:0000259" key="3">
    <source>
        <dbReference type="Pfam" id="PF07000"/>
    </source>
</evidence>
<dbReference type="Pfam" id="PF18474">
    <property type="entry name" value="DUF5614"/>
    <property type="match status" value="1"/>
</dbReference>
<feature type="domain" description="DUF5614" evidence="4">
    <location>
        <begin position="1"/>
        <end position="213"/>
    </location>
</feature>
<protein>
    <recommendedName>
        <fullName evidence="7">CG025 protein</fullName>
    </recommendedName>
</protein>
<proteinExistence type="inferred from homology"/>
<dbReference type="InterPro" id="IPR010733">
    <property type="entry name" value="DUF1308"/>
</dbReference>
<organism evidence="5 6">
    <name type="scientific">Dissostichus mawsoni</name>
    <name type="common">Antarctic cod</name>
    <dbReference type="NCBI Taxonomy" id="36200"/>
    <lineage>
        <taxon>Eukaryota</taxon>
        <taxon>Metazoa</taxon>
        <taxon>Chordata</taxon>
        <taxon>Craniata</taxon>
        <taxon>Vertebrata</taxon>
        <taxon>Euteleostomi</taxon>
        <taxon>Actinopterygii</taxon>
        <taxon>Neopterygii</taxon>
        <taxon>Teleostei</taxon>
        <taxon>Neoteleostei</taxon>
        <taxon>Acanthomorphata</taxon>
        <taxon>Eupercaria</taxon>
        <taxon>Perciformes</taxon>
        <taxon>Notothenioidei</taxon>
        <taxon>Nototheniidae</taxon>
        <taxon>Dissostichus</taxon>
    </lineage>
</organism>
<accession>A0A7J5ZB12</accession>
<feature type="region of interest" description="Disordered" evidence="2">
    <location>
        <begin position="201"/>
        <end position="229"/>
    </location>
</feature>
<evidence type="ECO:0000256" key="1">
    <source>
        <dbReference type="ARBA" id="ARBA00006588"/>
    </source>
</evidence>
<sequence>MSLQEVLQQRISSAQSLLQQAQDLCGGGRVEGGGKLLGRLRAELRFLRRVQSEGGEVKASHLHSSNLTHLTAIVESLQSVGGVVALLHVFRYTDSEGDPRSLQVDVVSDGGLTWVKAVGRKAEALHSIWQGGGQYGEKSIISQARDFLSASQQQEVQYKHPHVVFAFYNGVSHAMAQQLGVMGVSVRGDIVAVNAMMGEEIEGEGVGEEPEGEGEGEEPDEDGEEEPPSPIVAVNAMMEEGEEQPVEEGEGPNGGEESGEGEGPGEGGRSLMRTPPPPGVLAASPSLRSVFLSLPPSEPGHHDSIISCVSSLSHGGCFFSQRGCSDGAGSSGASEPRPAAAQSLHGGEAALFACSAAVTDFRLILETLGGPGEKQRGEQLLRSLTLMEDQPSQRSLKPPLSHKVTQRSVSIFGTGDSLRAVTMTANGRFVRAAANQGVRYKCSCTSPER</sequence>
<dbReference type="PANTHER" id="PTHR13379">
    <property type="entry name" value="UNCHARACTERIZED DUF1308"/>
    <property type="match status" value="1"/>
</dbReference>
<dbReference type="Pfam" id="PF07000">
    <property type="entry name" value="DUF1308"/>
    <property type="match status" value="1"/>
</dbReference>
<reference evidence="5 6" key="1">
    <citation type="submission" date="2020-03" db="EMBL/GenBank/DDBJ databases">
        <title>Dissostichus mawsoni Genome sequencing and assembly.</title>
        <authorList>
            <person name="Park H."/>
        </authorList>
    </citation>
    <scope>NUCLEOTIDE SEQUENCE [LARGE SCALE GENOMIC DNA]</scope>
    <source>
        <strain evidence="5">DM0001</strain>
        <tissue evidence="5">Muscle</tissue>
    </source>
</reference>
<feature type="region of interest" description="Disordered" evidence="2">
    <location>
        <begin position="241"/>
        <end position="283"/>
    </location>
</feature>
<keyword evidence="6" id="KW-1185">Reference proteome</keyword>
<evidence type="ECO:0000313" key="6">
    <source>
        <dbReference type="Proteomes" id="UP000518266"/>
    </source>
</evidence>
<dbReference type="Proteomes" id="UP000518266">
    <property type="component" value="Unassembled WGS sequence"/>
</dbReference>
<evidence type="ECO:0000313" key="5">
    <source>
        <dbReference type="EMBL" id="KAF3857558.1"/>
    </source>
</evidence>
<comment type="caution">
    <text evidence="5">The sequence shown here is derived from an EMBL/GenBank/DDBJ whole genome shotgun (WGS) entry which is preliminary data.</text>
</comment>
<comment type="similarity">
    <text evidence="1">Belongs to the UPF0415 family.</text>
</comment>
<dbReference type="EMBL" id="JAAKFY010000004">
    <property type="protein sequence ID" value="KAF3857558.1"/>
    <property type="molecule type" value="Genomic_DNA"/>
</dbReference>
<feature type="compositionally biased region" description="Gly residues" evidence="2">
    <location>
        <begin position="251"/>
        <end position="268"/>
    </location>
</feature>
<dbReference type="AlphaFoldDB" id="A0A7J5ZB12"/>
<feature type="compositionally biased region" description="Acidic residues" evidence="2">
    <location>
        <begin position="241"/>
        <end position="250"/>
    </location>
</feature>
<dbReference type="OrthoDB" id="441890at2759"/>
<feature type="domain" description="DUF1308" evidence="3">
    <location>
        <begin position="305"/>
        <end position="442"/>
    </location>
</feature>
<gene>
    <name evidence="5" type="ORF">F7725_010759</name>
</gene>